<comment type="caution">
    <text evidence="2">The sequence shown here is derived from an EMBL/GenBank/DDBJ whole genome shotgun (WGS) entry which is preliminary data.</text>
</comment>
<gene>
    <name evidence="2" type="ORF">CO661_33850</name>
</gene>
<reference evidence="2 3" key="1">
    <citation type="submission" date="2017-09" db="EMBL/GenBank/DDBJ databases">
        <title>Comparative genomics of rhizobia isolated from Phaseolus vulgaris in China.</title>
        <authorList>
            <person name="Tong W."/>
        </authorList>
    </citation>
    <scope>NUCLEOTIDE SEQUENCE [LARGE SCALE GENOMIC DNA]</scope>
    <source>
        <strain evidence="2 3">PCH1</strain>
    </source>
</reference>
<evidence type="ECO:0000313" key="2">
    <source>
        <dbReference type="EMBL" id="PDT43650.1"/>
    </source>
</evidence>
<accession>A0A2A6LMT8</accession>
<name>A0A2A6LMT8_RHIFR</name>
<dbReference type="AlphaFoldDB" id="A0A2A6LMT8"/>
<dbReference type="GO" id="GO:0006313">
    <property type="term" value="P:DNA transposition"/>
    <property type="evidence" value="ECO:0007669"/>
    <property type="project" value="InterPro"/>
</dbReference>
<dbReference type="GO" id="GO:0004803">
    <property type="term" value="F:transposase activity"/>
    <property type="evidence" value="ECO:0007669"/>
    <property type="project" value="InterPro"/>
</dbReference>
<dbReference type="EMBL" id="NWTC01000085">
    <property type="protein sequence ID" value="PDT43650.1"/>
    <property type="molecule type" value="Genomic_DNA"/>
</dbReference>
<feature type="domain" description="Tn3 transposase DDE" evidence="1">
    <location>
        <begin position="5"/>
        <end position="45"/>
    </location>
</feature>
<proteinExistence type="predicted"/>
<sequence length="100" mass="10633">MTDTCNTVHLGHAIAERRNDGLDVPPELLAHVSPLGSAHILPTGECLWPTEANAQGVIPPRAGTDPESRAGGLRLRTAKWTSRQFSGRSANDKLKLSGIA</sequence>
<organism evidence="2 3">
    <name type="scientific">Rhizobium fredii</name>
    <name type="common">Sinorhizobium fredii</name>
    <dbReference type="NCBI Taxonomy" id="380"/>
    <lineage>
        <taxon>Bacteria</taxon>
        <taxon>Pseudomonadati</taxon>
        <taxon>Pseudomonadota</taxon>
        <taxon>Alphaproteobacteria</taxon>
        <taxon>Hyphomicrobiales</taxon>
        <taxon>Rhizobiaceae</taxon>
        <taxon>Sinorhizobium/Ensifer group</taxon>
        <taxon>Sinorhizobium</taxon>
    </lineage>
</organism>
<protein>
    <recommendedName>
        <fullName evidence="1">Tn3 transposase DDE domain-containing protein</fullName>
    </recommendedName>
</protein>
<evidence type="ECO:0000259" key="1">
    <source>
        <dbReference type="Pfam" id="PF01526"/>
    </source>
</evidence>
<dbReference type="InterPro" id="IPR002513">
    <property type="entry name" value="Tn3_Tnp_DDE_dom"/>
</dbReference>
<dbReference type="Pfam" id="PF01526">
    <property type="entry name" value="DDE_Tnp_Tn3"/>
    <property type="match status" value="1"/>
</dbReference>
<dbReference type="Proteomes" id="UP000220353">
    <property type="component" value="Unassembled WGS sequence"/>
</dbReference>
<evidence type="ECO:0000313" key="3">
    <source>
        <dbReference type="Proteomes" id="UP000220353"/>
    </source>
</evidence>